<dbReference type="Proteomes" id="UP000308197">
    <property type="component" value="Unassembled WGS sequence"/>
</dbReference>
<feature type="region of interest" description="Disordered" evidence="1">
    <location>
        <begin position="1"/>
        <end position="25"/>
    </location>
</feature>
<dbReference type="EMBL" id="ML212214">
    <property type="protein sequence ID" value="TFK79006.1"/>
    <property type="molecule type" value="Genomic_DNA"/>
</dbReference>
<reference evidence="2 3" key="1">
    <citation type="journal article" date="2019" name="Nat. Ecol. Evol.">
        <title>Megaphylogeny resolves global patterns of mushroom evolution.</title>
        <authorList>
            <person name="Varga T."/>
            <person name="Krizsan K."/>
            <person name="Foldi C."/>
            <person name="Dima B."/>
            <person name="Sanchez-Garcia M."/>
            <person name="Sanchez-Ramirez S."/>
            <person name="Szollosi G.J."/>
            <person name="Szarkandi J.G."/>
            <person name="Papp V."/>
            <person name="Albert L."/>
            <person name="Andreopoulos W."/>
            <person name="Angelini C."/>
            <person name="Antonin V."/>
            <person name="Barry K.W."/>
            <person name="Bougher N.L."/>
            <person name="Buchanan P."/>
            <person name="Buyck B."/>
            <person name="Bense V."/>
            <person name="Catcheside P."/>
            <person name="Chovatia M."/>
            <person name="Cooper J."/>
            <person name="Damon W."/>
            <person name="Desjardin D."/>
            <person name="Finy P."/>
            <person name="Geml J."/>
            <person name="Haridas S."/>
            <person name="Hughes K."/>
            <person name="Justo A."/>
            <person name="Karasinski D."/>
            <person name="Kautmanova I."/>
            <person name="Kiss B."/>
            <person name="Kocsube S."/>
            <person name="Kotiranta H."/>
            <person name="LaButti K.M."/>
            <person name="Lechner B.E."/>
            <person name="Liimatainen K."/>
            <person name="Lipzen A."/>
            <person name="Lukacs Z."/>
            <person name="Mihaltcheva S."/>
            <person name="Morgado L.N."/>
            <person name="Niskanen T."/>
            <person name="Noordeloos M.E."/>
            <person name="Ohm R.A."/>
            <person name="Ortiz-Santana B."/>
            <person name="Ovrebo C."/>
            <person name="Racz N."/>
            <person name="Riley R."/>
            <person name="Savchenko A."/>
            <person name="Shiryaev A."/>
            <person name="Soop K."/>
            <person name="Spirin V."/>
            <person name="Szebenyi C."/>
            <person name="Tomsovsky M."/>
            <person name="Tulloss R.E."/>
            <person name="Uehling J."/>
            <person name="Grigoriev I.V."/>
            <person name="Vagvolgyi C."/>
            <person name="Papp T."/>
            <person name="Martin F.M."/>
            <person name="Miettinen O."/>
            <person name="Hibbett D.S."/>
            <person name="Nagy L.G."/>
        </authorList>
    </citation>
    <scope>NUCLEOTIDE SEQUENCE [LARGE SCALE GENOMIC DNA]</scope>
    <source>
        <strain evidence="2 3">HHB13444</strain>
    </source>
</reference>
<keyword evidence="3" id="KW-1185">Reference proteome</keyword>
<evidence type="ECO:0000256" key="1">
    <source>
        <dbReference type="SAM" id="MobiDB-lite"/>
    </source>
</evidence>
<proteinExistence type="predicted"/>
<accession>A0A5C3NNC6</accession>
<feature type="region of interest" description="Disordered" evidence="1">
    <location>
        <begin position="90"/>
        <end position="113"/>
    </location>
</feature>
<evidence type="ECO:0000313" key="2">
    <source>
        <dbReference type="EMBL" id="TFK79006.1"/>
    </source>
</evidence>
<dbReference type="InParanoid" id="A0A5C3NNC6"/>
<feature type="compositionally biased region" description="Basic and acidic residues" evidence="1">
    <location>
        <begin position="1"/>
        <end position="10"/>
    </location>
</feature>
<protein>
    <submittedName>
        <fullName evidence="2">Uncharacterized protein</fullName>
    </submittedName>
</protein>
<gene>
    <name evidence="2" type="ORF">K466DRAFT_570499</name>
</gene>
<sequence length="184" mass="19490">MDENYPRDTEQAVGEKMGGDGTNLRHPNCSSGSAMNQYVGNCRKHVSRSDVCTTQHEVGTPLGGCEGMTSQAQWLRGLSEYGTSEMLAAQNSASDLDSEPPTHSPGMSRPSCLARISPPAEALTGEEWLSARLAFLHSAGQMLLAPGLRLNVPDGAVLVFPTPGISNPTDVQCDRCIVLYIGGA</sequence>
<evidence type="ECO:0000313" key="3">
    <source>
        <dbReference type="Proteomes" id="UP000308197"/>
    </source>
</evidence>
<organism evidence="2 3">
    <name type="scientific">Polyporus arcularius HHB13444</name>
    <dbReference type="NCBI Taxonomy" id="1314778"/>
    <lineage>
        <taxon>Eukaryota</taxon>
        <taxon>Fungi</taxon>
        <taxon>Dikarya</taxon>
        <taxon>Basidiomycota</taxon>
        <taxon>Agaricomycotina</taxon>
        <taxon>Agaricomycetes</taxon>
        <taxon>Polyporales</taxon>
        <taxon>Polyporaceae</taxon>
        <taxon>Polyporus</taxon>
    </lineage>
</organism>
<name>A0A5C3NNC6_9APHY</name>
<dbReference type="AlphaFoldDB" id="A0A5C3NNC6"/>